<dbReference type="GO" id="GO:0003755">
    <property type="term" value="F:peptidyl-prolyl cis-trans isomerase activity"/>
    <property type="evidence" value="ECO:0007669"/>
    <property type="project" value="UniProtKB-KW"/>
</dbReference>
<keyword evidence="2 6" id="KW-0732">Signal</keyword>
<feature type="chain" id="PRO_5007780446" description="Parvulin-like PPIase" evidence="6">
    <location>
        <begin position="31"/>
        <end position="410"/>
    </location>
</feature>
<name>A0A0P1GM24_9RHOB</name>
<dbReference type="InterPro" id="IPR050280">
    <property type="entry name" value="OMP_Chaperone_SurA"/>
</dbReference>
<dbReference type="SUPFAM" id="SSF109998">
    <property type="entry name" value="Triger factor/SurA peptide-binding domain-like"/>
    <property type="match status" value="1"/>
</dbReference>
<dbReference type="STRING" id="340021.TM5383_00416"/>
<accession>A0A0P1GM24</accession>
<gene>
    <name evidence="8" type="primary">surA</name>
    <name evidence="8" type="ORF">TM5383_00416</name>
</gene>
<evidence type="ECO:0000313" key="9">
    <source>
        <dbReference type="Proteomes" id="UP000051681"/>
    </source>
</evidence>
<keyword evidence="9" id="KW-1185">Reference proteome</keyword>
<reference evidence="8 9" key="1">
    <citation type="submission" date="2015-09" db="EMBL/GenBank/DDBJ databases">
        <authorList>
            <consortium name="Swine Surveillance"/>
        </authorList>
    </citation>
    <scope>NUCLEOTIDE SEQUENCE [LARGE SCALE GENOMIC DNA]</scope>
    <source>
        <strain evidence="8 9">CECT 8383</strain>
    </source>
</reference>
<feature type="domain" description="PpiC" evidence="7">
    <location>
        <begin position="169"/>
        <end position="265"/>
    </location>
</feature>
<dbReference type="Gene3D" id="1.10.4030.10">
    <property type="entry name" value="Porin chaperone SurA, peptide-binding domain"/>
    <property type="match status" value="1"/>
</dbReference>
<protein>
    <recommendedName>
        <fullName evidence="1">Parvulin-like PPIase</fullName>
    </recommendedName>
    <alternativeName>
        <fullName evidence="3">Peptidyl-prolyl cis-trans isomerase plp</fullName>
    </alternativeName>
    <alternativeName>
        <fullName evidence="4">Rotamase plp</fullName>
    </alternativeName>
</protein>
<dbReference type="Gene3D" id="3.10.50.40">
    <property type="match status" value="1"/>
</dbReference>
<dbReference type="InterPro" id="IPR027304">
    <property type="entry name" value="Trigger_fact/SurA_dom_sf"/>
</dbReference>
<dbReference type="PANTHER" id="PTHR47637">
    <property type="entry name" value="CHAPERONE SURA"/>
    <property type="match status" value="1"/>
</dbReference>
<dbReference type="OrthoDB" id="9791746at2"/>
<evidence type="ECO:0000256" key="4">
    <source>
        <dbReference type="ARBA" id="ARBA00031484"/>
    </source>
</evidence>
<dbReference type="AlphaFoldDB" id="A0A0P1GM24"/>
<dbReference type="EMBL" id="CYSF01000002">
    <property type="protein sequence ID" value="CUH83231.1"/>
    <property type="molecule type" value="Genomic_DNA"/>
</dbReference>
<sequence>MMMKKNSLRQLILATAAAGALLSAPGVSQAQGLFAPVVKVDDQVVTNFELTQRIAFLELLNTPGDLEELALEQLIDDRLREQAARSVNLQLLDGALENAVEEFAARGNLKTEQFLELTAAEGIEKETVFAFVRSNLIWRELVRARFGRRVSVTETDIDRAMEALGSRASVRVLLSEVIIPLQPGYEAQITEIAEQVATIDSFGDFTEAAKRFSAAPTKETGGKLGWLPISQLPPALRPVLLGLEPGETTSVIPMQGALAVFQMRSIAESAYRAPDIAAVEYASLTIPGGRTPETLATAAGVAAAVDTCDDLYGENFGKSADLLTVTSAAPKDLPRGIAVELAKLDSGEVSYNLSTASGDIQLLMLCGRSPVLAQDASREDVTRQLRNEQLEGFANGYLEELRANARIIKR</sequence>
<dbReference type="SUPFAM" id="SSF54534">
    <property type="entry name" value="FKBP-like"/>
    <property type="match status" value="1"/>
</dbReference>
<dbReference type="InterPro" id="IPR046357">
    <property type="entry name" value="PPIase_dom_sf"/>
</dbReference>
<evidence type="ECO:0000259" key="7">
    <source>
        <dbReference type="PROSITE" id="PS50198"/>
    </source>
</evidence>
<proteinExistence type="predicted"/>
<evidence type="ECO:0000256" key="6">
    <source>
        <dbReference type="SAM" id="SignalP"/>
    </source>
</evidence>
<keyword evidence="5 8" id="KW-0413">Isomerase</keyword>
<organism evidence="8 9">
    <name type="scientific">Thalassovita mediterranea</name>
    <dbReference type="NCBI Taxonomy" id="340021"/>
    <lineage>
        <taxon>Bacteria</taxon>
        <taxon>Pseudomonadati</taxon>
        <taxon>Pseudomonadota</taxon>
        <taxon>Alphaproteobacteria</taxon>
        <taxon>Rhodobacterales</taxon>
        <taxon>Roseobacteraceae</taxon>
        <taxon>Thalassovita</taxon>
    </lineage>
</organism>
<evidence type="ECO:0000256" key="2">
    <source>
        <dbReference type="ARBA" id="ARBA00022729"/>
    </source>
</evidence>
<dbReference type="PROSITE" id="PS50198">
    <property type="entry name" value="PPIC_PPIASE_2"/>
    <property type="match status" value="1"/>
</dbReference>
<dbReference type="PANTHER" id="PTHR47637:SF1">
    <property type="entry name" value="CHAPERONE SURA"/>
    <property type="match status" value="1"/>
</dbReference>
<evidence type="ECO:0000256" key="3">
    <source>
        <dbReference type="ARBA" id="ARBA00030642"/>
    </source>
</evidence>
<dbReference type="Pfam" id="PF00639">
    <property type="entry name" value="Rotamase"/>
    <property type="match status" value="1"/>
</dbReference>
<evidence type="ECO:0000256" key="1">
    <source>
        <dbReference type="ARBA" id="ARBA00018370"/>
    </source>
</evidence>
<evidence type="ECO:0000313" key="8">
    <source>
        <dbReference type="EMBL" id="CUH83231.1"/>
    </source>
</evidence>
<feature type="signal peptide" evidence="6">
    <location>
        <begin position="1"/>
        <end position="30"/>
    </location>
</feature>
<evidence type="ECO:0000256" key="5">
    <source>
        <dbReference type="PROSITE-ProRule" id="PRU00278"/>
    </source>
</evidence>
<dbReference type="Proteomes" id="UP000051681">
    <property type="component" value="Unassembled WGS sequence"/>
</dbReference>
<dbReference type="InterPro" id="IPR000297">
    <property type="entry name" value="PPIase_PpiC"/>
</dbReference>
<keyword evidence="5" id="KW-0697">Rotamase</keyword>
<dbReference type="RefSeq" id="WP_058317383.1">
    <property type="nucleotide sequence ID" value="NZ_CYSF01000002.1"/>
</dbReference>